<dbReference type="GeneID" id="6086458"/>
<proteinExistence type="predicted"/>
<dbReference type="Proteomes" id="UP000001194">
    <property type="component" value="Unassembled WGS sequence"/>
</dbReference>
<dbReference type="InParanoid" id="B0E3N6"/>
<dbReference type="OrthoDB" id="2683861at2759"/>
<gene>
    <name evidence="2" type="ORF">LACBIDRAFT_299200</name>
</gene>
<feature type="chain" id="PRO_5002747454" evidence="1">
    <location>
        <begin position="18"/>
        <end position="68"/>
    </location>
</feature>
<evidence type="ECO:0000313" key="2">
    <source>
        <dbReference type="EMBL" id="EDQ98547.1"/>
    </source>
</evidence>
<protein>
    <submittedName>
        <fullName evidence="2">Predicted protein</fullName>
    </submittedName>
</protein>
<organism evidence="3">
    <name type="scientific">Laccaria bicolor (strain S238N-H82 / ATCC MYA-4686)</name>
    <name type="common">Bicoloured deceiver</name>
    <name type="synonym">Laccaria laccata var. bicolor</name>
    <dbReference type="NCBI Taxonomy" id="486041"/>
    <lineage>
        <taxon>Eukaryota</taxon>
        <taxon>Fungi</taxon>
        <taxon>Dikarya</taxon>
        <taxon>Basidiomycota</taxon>
        <taxon>Agaricomycotina</taxon>
        <taxon>Agaricomycetes</taxon>
        <taxon>Agaricomycetidae</taxon>
        <taxon>Agaricales</taxon>
        <taxon>Agaricineae</taxon>
        <taxon>Hydnangiaceae</taxon>
        <taxon>Laccaria</taxon>
    </lineage>
</organism>
<evidence type="ECO:0000256" key="1">
    <source>
        <dbReference type="SAM" id="SignalP"/>
    </source>
</evidence>
<dbReference type="AlphaFoldDB" id="B0E3N6"/>
<sequence length="68" mass="7269">MVTLVWWGVALPTLSTADEGWMAAVQDVGWVLTGLLSASSSMPISTNASHVLPPSMSISIGTSRKRRR</sequence>
<evidence type="ECO:0000313" key="3">
    <source>
        <dbReference type="Proteomes" id="UP000001194"/>
    </source>
</evidence>
<keyword evidence="3" id="KW-1185">Reference proteome</keyword>
<keyword evidence="1" id="KW-0732">Signal</keyword>
<accession>B0E3N6</accession>
<dbReference type="HOGENOM" id="CLU_2794385_0_0_1"/>
<feature type="signal peptide" evidence="1">
    <location>
        <begin position="1"/>
        <end position="17"/>
    </location>
</feature>
<reference evidence="2 3" key="1">
    <citation type="journal article" date="2008" name="Nature">
        <title>The genome of Laccaria bicolor provides insights into mycorrhizal symbiosis.</title>
        <authorList>
            <person name="Martin F."/>
            <person name="Aerts A."/>
            <person name="Ahren D."/>
            <person name="Brun A."/>
            <person name="Danchin E.G.J."/>
            <person name="Duchaussoy F."/>
            <person name="Gibon J."/>
            <person name="Kohler A."/>
            <person name="Lindquist E."/>
            <person name="Pereda V."/>
            <person name="Salamov A."/>
            <person name="Shapiro H.J."/>
            <person name="Wuyts J."/>
            <person name="Blaudez D."/>
            <person name="Buee M."/>
            <person name="Brokstein P."/>
            <person name="Canbaeck B."/>
            <person name="Cohen D."/>
            <person name="Courty P.E."/>
            <person name="Coutinho P.M."/>
            <person name="Delaruelle C."/>
            <person name="Detter J.C."/>
            <person name="Deveau A."/>
            <person name="DiFazio S."/>
            <person name="Duplessis S."/>
            <person name="Fraissinet-Tachet L."/>
            <person name="Lucic E."/>
            <person name="Frey-Klett P."/>
            <person name="Fourrey C."/>
            <person name="Feussner I."/>
            <person name="Gay G."/>
            <person name="Grimwood J."/>
            <person name="Hoegger P.J."/>
            <person name="Jain P."/>
            <person name="Kilaru S."/>
            <person name="Labbe J."/>
            <person name="Lin Y.C."/>
            <person name="Legue V."/>
            <person name="Le Tacon F."/>
            <person name="Marmeisse R."/>
            <person name="Melayah D."/>
            <person name="Montanini B."/>
            <person name="Muratet M."/>
            <person name="Nehls U."/>
            <person name="Niculita-Hirzel H."/>
            <person name="Oudot-Le Secq M.P."/>
            <person name="Peter M."/>
            <person name="Quesneville H."/>
            <person name="Rajashekar B."/>
            <person name="Reich M."/>
            <person name="Rouhier N."/>
            <person name="Schmutz J."/>
            <person name="Yin T."/>
            <person name="Chalot M."/>
            <person name="Henrissat B."/>
            <person name="Kuees U."/>
            <person name="Lucas S."/>
            <person name="Van de Peer Y."/>
            <person name="Podila G.K."/>
            <person name="Polle A."/>
            <person name="Pukkila P.J."/>
            <person name="Richardson P.M."/>
            <person name="Rouze P."/>
            <person name="Sanders I.R."/>
            <person name="Stajich J.E."/>
            <person name="Tunlid A."/>
            <person name="Tuskan G."/>
            <person name="Grigoriev I.V."/>
        </authorList>
    </citation>
    <scope>NUCLEOTIDE SEQUENCE [LARGE SCALE GENOMIC DNA]</scope>
    <source>
        <strain evidence="3">S238N-H82 / ATCC MYA-4686</strain>
    </source>
</reference>
<dbReference type="RefSeq" id="XP_001890802.1">
    <property type="nucleotide sequence ID" value="XM_001890767.1"/>
</dbReference>
<dbReference type="EMBL" id="DS547246">
    <property type="protein sequence ID" value="EDQ98547.1"/>
    <property type="molecule type" value="Genomic_DNA"/>
</dbReference>
<name>B0E3N6_LACBS</name>
<dbReference type="KEGG" id="lbc:LACBIDRAFT_299200"/>